<sequence>MINMSISRFNLYGKSVGGDGILCEFFKIWAALLLYRDVRRFCWHYVCQLTFLHAGQEAPAKAEPKFNPFTGAGRRLDGKPLNYQPPPVSSSGSKGKQPDVSNGGRQPSAGSSSQSATSQSKGKLVFGSNANRSQGTQKEAAKETKQEQPQKKEEPKFQPFSGKKYSLKG</sequence>
<dbReference type="AlphaFoldDB" id="A0ABC8SYL6"/>
<feature type="compositionally biased region" description="Basic and acidic residues" evidence="1">
    <location>
        <begin position="139"/>
        <end position="156"/>
    </location>
</feature>
<keyword evidence="3" id="KW-1185">Reference proteome</keyword>
<dbReference type="InterPro" id="IPR004854">
    <property type="entry name" value="Ufd1-like"/>
</dbReference>
<feature type="region of interest" description="Disordered" evidence="1">
    <location>
        <begin position="62"/>
        <end position="169"/>
    </location>
</feature>
<accession>A0ABC8SYL6</accession>
<gene>
    <name evidence="2" type="ORF">ILEXP_LOCUS30873</name>
</gene>
<reference evidence="2 3" key="1">
    <citation type="submission" date="2024-02" db="EMBL/GenBank/DDBJ databases">
        <authorList>
            <person name="Vignale AGUSTIN F."/>
            <person name="Sosa J E."/>
            <person name="Modenutti C."/>
        </authorList>
    </citation>
    <scope>NUCLEOTIDE SEQUENCE [LARGE SCALE GENOMIC DNA]</scope>
</reference>
<dbReference type="Proteomes" id="UP001642360">
    <property type="component" value="Unassembled WGS sequence"/>
</dbReference>
<feature type="compositionally biased region" description="Low complexity" evidence="1">
    <location>
        <begin position="108"/>
        <end position="123"/>
    </location>
</feature>
<comment type="caution">
    <text evidence="2">The sequence shown here is derived from an EMBL/GenBank/DDBJ whole genome shotgun (WGS) entry which is preliminary data.</text>
</comment>
<name>A0ABC8SYL6_9AQUA</name>
<dbReference type="PANTHER" id="PTHR12555:SF13">
    <property type="entry name" value="UBIQUITIN RECOGNITION FACTOR IN ER-ASSOCIATED DEGRADATION PROTEIN 1"/>
    <property type="match status" value="1"/>
</dbReference>
<evidence type="ECO:0000256" key="1">
    <source>
        <dbReference type="SAM" id="MobiDB-lite"/>
    </source>
</evidence>
<evidence type="ECO:0000313" key="3">
    <source>
        <dbReference type="Proteomes" id="UP001642360"/>
    </source>
</evidence>
<proteinExistence type="predicted"/>
<dbReference type="PANTHER" id="PTHR12555">
    <property type="entry name" value="UBIQUITIN FUSION DEGRADATON PROTEIN 1"/>
    <property type="match status" value="1"/>
</dbReference>
<evidence type="ECO:0000313" key="2">
    <source>
        <dbReference type="EMBL" id="CAK9162038.1"/>
    </source>
</evidence>
<protein>
    <submittedName>
        <fullName evidence="2">Uncharacterized protein</fullName>
    </submittedName>
</protein>
<organism evidence="2 3">
    <name type="scientific">Ilex paraguariensis</name>
    <name type="common">yerba mate</name>
    <dbReference type="NCBI Taxonomy" id="185542"/>
    <lineage>
        <taxon>Eukaryota</taxon>
        <taxon>Viridiplantae</taxon>
        <taxon>Streptophyta</taxon>
        <taxon>Embryophyta</taxon>
        <taxon>Tracheophyta</taxon>
        <taxon>Spermatophyta</taxon>
        <taxon>Magnoliopsida</taxon>
        <taxon>eudicotyledons</taxon>
        <taxon>Gunneridae</taxon>
        <taxon>Pentapetalae</taxon>
        <taxon>asterids</taxon>
        <taxon>campanulids</taxon>
        <taxon>Aquifoliales</taxon>
        <taxon>Aquifoliaceae</taxon>
        <taxon>Ilex</taxon>
    </lineage>
</organism>
<dbReference type="EMBL" id="CAUOFW020003791">
    <property type="protein sequence ID" value="CAK9162038.1"/>
    <property type="molecule type" value="Genomic_DNA"/>
</dbReference>